<dbReference type="Proteomes" id="UP000594263">
    <property type="component" value="Unplaced"/>
</dbReference>
<dbReference type="GO" id="GO:0004185">
    <property type="term" value="F:serine-type carboxypeptidase activity"/>
    <property type="evidence" value="ECO:0007669"/>
    <property type="project" value="InterPro"/>
</dbReference>
<comment type="similarity">
    <text evidence="1">Belongs to the peptidase S10 family.</text>
</comment>
<evidence type="ECO:0000313" key="3">
    <source>
        <dbReference type="EnsemblPlants" id="Kaladp0550s0035.1.v1.1"/>
    </source>
</evidence>
<dbReference type="InterPro" id="IPR029058">
    <property type="entry name" value="AB_hydrolase_fold"/>
</dbReference>
<dbReference type="Pfam" id="PF00450">
    <property type="entry name" value="Peptidase_S10"/>
    <property type="match status" value="1"/>
</dbReference>
<dbReference type="AlphaFoldDB" id="A0A7N0VBW6"/>
<keyword evidence="2" id="KW-0732">Signal</keyword>
<sequence>MKLLRSQSAILLFVSFFLILSVSVSVARAARSAGGESWGYVQVRPKAHMFWWLYRSPYRQQLAASSKPWPTVLWLQGGPVIELTTPLVVLAFWSPTRLDSLHSC</sequence>
<dbReference type="SUPFAM" id="SSF53474">
    <property type="entry name" value="alpha/beta-Hydrolases"/>
    <property type="match status" value="1"/>
</dbReference>
<proteinExistence type="inferred from homology"/>
<accession>A0A7N0VBW6</accession>
<feature type="signal peptide" evidence="2">
    <location>
        <begin position="1"/>
        <end position="29"/>
    </location>
</feature>
<feature type="chain" id="PRO_5029446368" evidence="2">
    <location>
        <begin position="30"/>
        <end position="104"/>
    </location>
</feature>
<reference evidence="3" key="1">
    <citation type="submission" date="2021-01" db="UniProtKB">
        <authorList>
            <consortium name="EnsemblPlants"/>
        </authorList>
    </citation>
    <scope>IDENTIFICATION</scope>
</reference>
<organism evidence="3 4">
    <name type="scientific">Kalanchoe fedtschenkoi</name>
    <name type="common">Lavender scallops</name>
    <name type="synonym">South American air plant</name>
    <dbReference type="NCBI Taxonomy" id="63787"/>
    <lineage>
        <taxon>Eukaryota</taxon>
        <taxon>Viridiplantae</taxon>
        <taxon>Streptophyta</taxon>
        <taxon>Embryophyta</taxon>
        <taxon>Tracheophyta</taxon>
        <taxon>Spermatophyta</taxon>
        <taxon>Magnoliopsida</taxon>
        <taxon>eudicotyledons</taxon>
        <taxon>Gunneridae</taxon>
        <taxon>Pentapetalae</taxon>
        <taxon>Saxifragales</taxon>
        <taxon>Crassulaceae</taxon>
        <taxon>Kalanchoe</taxon>
    </lineage>
</organism>
<dbReference type="Gramene" id="Kaladp0550s0035.1.v1.1">
    <property type="protein sequence ID" value="Kaladp0550s0035.1.v1.1"/>
    <property type="gene ID" value="Kaladp0550s0035.v1.1"/>
</dbReference>
<name>A0A7N0VBW6_KALFE</name>
<keyword evidence="4" id="KW-1185">Reference proteome</keyword>
<evidence type="ECO:0000256" key="1">
    <source>
        <dbReference type="ARBA" id="ARBA00009431"/>
    </source>
</evidence>
<dbReference type="InterPro" id="IPR001563">
    <property type="entry name" value="Peptidase_S10"/>
</dbReference>
<dbReference type="Gene3D" id="3.40.50.1820">
    <property type="entry name" value="alpha/beta hydrolase"/>
    <property type="match status" value="1"/>
</dbReference>
<dbReference type="GO" id="GO:0006508">
    <property type="term" value="P:proteolysis"/>
    <property type="evidence" value="ECO:0007669"/>
    <property type="project" value="InterPro"/>
</dbReference>
<protein>
    <submittedName>
        <fullName evidence="3">Uncharacterized protein</fullName>
    </submittedName>
</protein>
<evidence type="ECO:0000313" key="4">
    <source>
        <dbReference type="Proteomes" id="UP000594263"/>
    </source>
</evidence>
<dbReference type="EnsemblPlants" id="Kaladp0550s0035.1.v1.1">
    <property type="protein sequence ID" value="Kaladp0550s0035.1.v1.1"/>
    <property type="gene ID" value="Kaladp0550s0035.v1.1"/>
</dbReference>
<evidence type="ECO:0000256" key="2">
    <source>
        <dbReference type="SAM" id="SignalP"/>
    </source>
</evidence>